<protein>
    <recommendedName>
        <fullName evidence="1">Glycosyltransferase 2-like domain-containing protein</fullName>
    </recommendedName>
</protein>
<feature type="domain" description="Glycosyltransferase 2-like" evidence="1">
    <location>
        <begin position="6"/>
        <end position="107"/>
    </location>
</feature>
<dbReference type="Pfam" id="PF00535">
    <property type="entry name" value="Glycos_transf_2"/>
    <property type="match status" value="1"/>
</dbReference>
<organism evidence="2 3">
    <name type="scientific">Deinococcus irradiatisoli</name>
    <dbReference type="NCBI Taxonomy" id="2202254"/>
    <lineage>
        <taxon>Bacteria</taxon>
        <taxon>Thermotogati</taxon>
        <taxon>Deinococcota</taxon>
        <taxon>Deinococci</taxon>
        <taxon>Deinococcales</taxon>
        <taxon>Deinococcaceae</taxon>
        <taxon>Deinococcus</taxon>
    </lineage>
</organism>
<proteinExistence type="predicted"/>
<gene>
    <name evidence="2" type="ORF">DKM44_07020</name>
</gene>
<accession>A0A2Z3JDA1</accession>
<reference evidence="2 3" key="1">
    <citation type="submission" date="2018-05" db="EMBL/GenBank/DDBJ databases">
        <title>Complete Genome Sequence of Deinococcus sp. strain 17bor-2.</title>
        <authorList>
            <person name="Srinivasan S."/>
        </authorList>
    </citation>
    <scope>NUCLEOTIDE SEQUENCE [LARGE SCALE GENOMIC DNA]</scope>
    <source>
        <strain evidence="2 3">17bor-2</strain>
    </source>
</reference>
<evidence type="ECO:0000259" key="1">
    <source>
        <dbReference type="Pfam" id="PF00535"/>
    </source>
</evidence>
<keyword evidence="3" id="KW-1185">Reference proteome</keyword>
<dbReference type="RefSeq" id="WP_109826459.1">
    <property type="nucleotide sequence ID" value="NZ_CP029494.1"/>
</dbReference>
<evidence type="ECO:0000313" key="3">
    <source>
        <dbReference type="Proteomes" id="UP000245368"/>
    </source>
</evidence>
<name>A0A2Z3JDA1_9DEIO</name>
<dbReference type="KEGG" id="dez:DKM44_07020"/>
<sequence>MSDTEVVLASFNGEVHIKEQIESIINQSVKDFHIKVNDDKSSDLTEKILQEYRYHIKSMTSIKCGGAKENFSYLLNQSTAKFVLCADQDDIWMEDKVEKLVKWMKFYEGVFGDETPLLIHTDLMLIDDKGSRIAFLLEVSKLESILGRLI</sequence>
<dbReference type="InterPro" id="IPR029044">
    <property type="entry name" value="Nucleotide-diphossugar_trans"/>
</dbReference>
<dbReference type="AlphaFoldDB" id="A0A2Z3JDA1"/>
<dbReference type="SUPFAM" id="SSF53448">
    <property type="entry name" value="Nucleotide-diphospho-sugar transferases"/>
    <property type="match status" value="1"/>
</dbReference>
<dbReference type="InterPro" id="IPR001173">
    <property type="entry name" value="Glyco_trans_2-like"/>
</dbReference>
<dbReference type="EMBL" id="CP029494">
    <property type="protein sequence ID" value="AWN23012.1"/>
    <property type="molecule type" value="Genomic_DNA"/>
</dbReference>
<dbReference type="Gene3D" id="3.90.550.10">
    <property type="entry name" value="Spore Coat Polysaccharide Biosynthesis Protein SpsA, Chain A"/>
    <property type="match status" value="1"/>
</dbReference>
<dbReference type="OrthoDB" id="9802649at2"/>
<dbReference type="Proteomes" id="UP000245368">
    <property type="component" value="Chromosome"/>
</dbReference>
<evidence type="ECO:0000313" key="2">
    <source>
        <dbReference type="EMBL" id="AWN23012.1"/>
    </source>
</evidence>